<dbReference type="NCBIfam" id="TIGR03187">
    <property type="entry name" value="DGQHR"/>
    <property type="match status" value="1"/>
</dbReference>
<dbReference type="InterPro" id="IPR017601">
    <property type="entry name" value="DGQHR-contain_dom"/>
</dbReference>
<keyword evidence="2" id="KW-1185">Reference proteome</keyword>
<proteinExistence type="predicted"/>
<evidence type="ECO:0000313" key="1">
    <source>
        <dbReference type="EMBL" id="PDQ20106.1"/>
    </source>
</evidence>
<dbReference type="InterPro" id="IPR017642">
    <property type="entry name" value="DNA_S_mod_DndB"/>
</dbReference>
<dbReference type="EMBL" id="NWQG01000095">
    <property type="protein sequence ID" value="PDQ20106.1"/>
    <property type="molecule type" value="Genomic_DNA"/>
</dbReference>
<dbReference type="CDD" id="cd16413">
    <property type="entry name" value="DGQHR_domain"/>
    <property type="match status" value="1"/>
</dbReference>
<dbReference type="Proteomes" id="UP000219182">
    <property type="component" value="Unassembled WGS sequence"/>
</dbReference>
<protein>
    <recommendedName>
        <fullName evidence="3">DGQHR domain-containing protein</fullName>
    </recommendedName>
</protein>
<sequence length="379" mass="41983">MTRPRKNNEAMLAVRAVRTEQADKAVYAFFVAGADLLKFAEISRVHRDGEGSLQGFQRKGIKSHVQAITEFLDQGPVLFPNAIILALSPRARFTQTRGEKPGGDVRSCEAGTLRIPLPNDGPKAAWIVDGQQRSIALSQAQNKSFPVPVVAFVSEELSVHREQFILVNKAKPLDPRLINELLPEVDTTFPRDLSSRKIPSELVNLLQTSSDSPFQGLIKRLSEDSAAAVITDSALTKAIRNSINSALGSLAPYKATAEYPADVDAMYRILIAYWTAVRRVFPEAWGRPATESRLMHSAGIEAMSLLMDRIMSRAAPGTDLLLHATESLTRIAPYCRWTNGRWAELQRDWNEIQNVGRDIKLLSGHLARLDHMHAFAKVA</sequence>
<dbReference type="NCBIfam" id="NF041060">
    <property type="entry name" value="DpdB"/>
    <property type="match status" value="1"/>
</dbReference>
<dbReference type="AlphaFoldDB" id="A0A2A6FEK3"/>
<evidence type="ECO:0008006" key="3">
    <source>
        <dbReference type="Google" id="ProtNLM"/>
    </source>
</evidence>
<organism evidence="1 2">
    <name type="scientific">Mesorhizobium sanjuanii</name>
    <dbReference type="NCBI Taxonomy" id="2037900"/>
    <lineage>
        <taxon>Bacteria</taxon>
        <taxon>Pseudomonadati</taxon>
        <taxon>Pseudomonadota</taxon>
        <taxon>Alphaproteobacteria</taxon>
        <taxon>Hyphomicrobiales</taxon>
        <taxon>Phyllobacteriaceae</taxon>
        <taxon>Mesorhizobium</taxon>
    </lineage>
</organism>
<evidence type="ECO:0000313" key="2">
    <source>
        <dbReference type="Proteomes" id="UP000219182"/>
    </source>
</evidence>
<comment type="caution">
    <text evidence="1">The sequence shown here is derived from an EMBL/GenBank/DDBJ whole genome shotgun (WGS) entry which is preliminary data.</text>
</comment>
<dbReference type="Pfam" id="PF14072">
    <property type="entry name" value="DndB"/>
    <property type="match status" value="1"/>
</dbReference>
<name>A0A2A6FEK3_9HYPH</name>
<dbReference type="RefSeq" id="WP_097574730.1">
    <property type="nucleotide sequence ID" value="NZ_NWQG01000095.1"/>
</dbReference>
<gene>
    <name evidence="1" type="ORF">CN311_15935</name>
</gene>
<accession>A0A2A6FEK3</accession>
<reference evidence="1 2" key="1">
    <citation type="submission" date="2017-09" db="EMBL/GenBank/DDBJ databases">
        <title>Mesorhizobum sanjuanii sp. nov. isolated from nodules of Lotus tenuis in saline-alkaline lowlands of Flooding Pampa.</title>
        <authorList>
            <person name="Sannazzaro A.I."/>
            <person name="Torres Tejerizo G.A."/>
            <person name="Fontana F."/>
            <person name="Cumpa Velazquez L.M."/>
            <person name="Hansen L."/>
            <person name="Pistorio M."/>
            <person name="Estrella M.J."/>
        </authorList>
    </citation>
    <scope>NUCLEOTIDE SEQUENCE [LARGE SCALE GENOMIC DNA]</scope>
    <source>
        <strain evidence="1 2">BSA136</strain>
    </source>
</reference>